<accession>A0A9P8RQY2</accession>
<name>A0A9P8RQY2_9PEZI</name>
<organism evidence="2 3">
    <name type="scientific">Trichoglossum hirsutum</name>
    <dbReference type="NCBI Taxonomy" id="265104"/>
    <lineage>
        <taxon>Eukaryota</taxon>
        <taxon>Fungi</taxon>
        <taxon>Dikarya</taxon>
        <taxon>Ascomycota</taxon>
        <taxon>Pezizomycotina</taxon>
        <taxon>Geoglossomycetes</taxon>
        <taxon>Geoglossales</taxon>
        <taxon>Geoglossaceae</taxon>
        <taxon>Trichoglossum</taxon>
    </lineage>
</organism>
<proteinExistence type="predicted"/>
<feature type="non-terminal residue" evidence="2">
    <location>
        <position position="205"/>
    </location>
</feature>
<dbReference type="AlphaFoldDB" id="A0A9P8RQY2"/>
<dbReference type="Proteomes" id="UP000750711">
    <property type="component" value="Unassembled WGS sequence"/>
</dbReference>
<evidence type="ECO:0000313" key="3">
    <source>
        <dbReference type="Proteomes" id="UP000750711"/>
    </source>
</evidence>
<keyword evidence="3" id="KW-1185">Reference proteome</keyword>
<evidence type="ECO:0000313" key="2">
    <source>
        <dbReference type="EMBL" id="KAH0562066.1"/>
    </source>
</evidence>
<evidence type="ECO:0000256" key="1">
    <source>
        <dbReference type="SAM" id="MobiDB-lite"/>
    </source>
</evidence>
<gene>
    <name evidence="2" type="ORF">GP486_003238</name>
</gene>
<feature type="region of interest" description="Disordered" evidence="1">
    <location>
        <begin position="76"/>
        <end position="97"/>
    </location>
</feature>
<feature type="compositionally biased region" description="Polar residues" evidence="1">
    <location>
        <begin position="88"/>
        <end position="97"/>
    </location>
</feature>
<reference evidence="2" key="1">
    <citation type="submission" date="2021-03" db="EMBL/GenBank/DDBJ databases">
        <title>Comparative genomics and phylogenomic investigation of the class Geoglossomycetes provide insights into ecological specialization and systematics.</title>
        <authorList>
            <person name="Melie T."/>
            <person name="Pirro S."/>
            <person name="Miller A.N."/>
            <person name="Quandt A."/>
        </authorList>
    </citation>
    <scope>NUCLEOTIDE SEQUENCE</scope>
    <source>
        <strain evidence="2">CAQ_001_2017</strain>
    </source>
</reference>
<sequence length="205" mass="22997">MVTVAIIVAVVSLVGTLAVAAFTSWWTYYSAERKRLIDAQQLVDKYSDPILLAALDLQERLYNMLVAPKPTQMRTAASESQFDRPISPASSQNDSTRYSIYRESPSAEPHYAPQDEAENQNLLLYTAFLVGQYFSWTSIMRRKAQFLKFSTSDKNEKLVIAFRRIADAFTPADEASDPLSKPFSLPRSHQGAIGEMMTDNSGEEP</sequence>
<feature type="region of interest" description="Disordered" evidence="1">
    <location>
        <begin position="176"/>
        <end position="205"/>
    </location>
</feature>
<comment type="caution">
    <text evidence="2">The sequence shown here is derived from an EMBL/GenBank/DDBJ whole genome shotgun (WGS) entry which is preliminary data.</text>
</comment>
<dbReference type="EMBL" id="JAGHQM010000419">
    <property type="protein sequence ID" value="KAH0562066.1"/>
    <property type="molecule type" value="Genomic_DNA"/>
</dbReference>
<protein>
    <submittedName>
        <fullName evidence="2">Uncharacterized protein</fullName>
    </submittedName>
</protein>